<dbReference type="PROSITE" id="PS51349">
    <property type="entry name" value="FMN_HYDROXY_ACID_DH_2"/>
    <property type="match status" value="1"/>
</dbReference>
<evidence type="ECO:0000256" key="5">
    <source>
        <dbReference type="ARBA" id="ARBA00023002"/>
    </source>
</evidence>
<gene>
    <name evidence="11" type="ORF">FC92_GL001421</name>
</gene>
<dbReference type="AlphaFoldDB" id="A0A0R1MS62"/>
<dbReference type="RefSeq" id="WP_057868929.1">
    <property type="nucleotide sequence ID" value="NZ_AZDX01000004.1"/>
</dbReference>
<evidence type="ECO:0000256" key="4">
    <source>
        <dbReference type="ARBA" id="ARBA00022643"/>
    </source>
</evidence>
<dbReference type="Gene3D" id="3.20.20.70">
    <property type="entry name" value="Aldolase class I"/>
    <property type="match status" value="1"/>
</dbReference>
<feature type="binding site" evidence="9">
    <location>
        <position position="269"/>
    </location>
    <ligand>
        <name>glyoxylate</name>
        <dbReference type="ChEBI" id="CHEBI:36655"/>
    </ligand>
</feature>
<sequence>MSYHANSIEKELEIINIPDLEKEFEKSMSAVNHKKEADFIIGGAGSEYTLQHNISDFDNWEIVPSVIRGLDESRGNTATEIFGIKLKTPIIVSPSAAHGLVHSTAELGTLKGTFDAGSLMTVSTFSNELLKSIHEAESAAPWFYQFSFDQNQNLNNFLLNEAIRQGAKAIVVGVFGASFGRRERDIRNHFDFDSDLPFRQLAAFPEYPSGLDILKVNNRKRDINPEEIAKIKEQTGLPVLVKGIQSGADAIRAIENGADGIWISNTGGRQLDGIRSTIKALPEIVEAVNKRVPIVFDSGIRRGQHVFKALALGADLVAVGRAPLYGLHFGGARGVTSVLEQLRTELLNTMLLAGVTDIKELKNNARLEHSYPRA</sequence>
<proteinExistence type="inferred from homology"/>
<reference evidence="11 12" key="1">
    <citation type="journal article" date="2015" name="Genome Announc.">
        <title>Expanding the biotechnology potential of lactobacilli through comparative genomics of 213 strains and associated genera.</title>
        <authorList>
            <person name="Sun Z."/>
            <person name="Harris H.M."/>
            <person name="McCann A."/>
            <person name="Guo C."/>
            <person name="Argimon S."/>
            <person name="Zhang W."/>
            <person name="Yang X."/>
            <person name="Jeffery I.B."/>
            <person name="Cooney J.C."/>
            <person name="Kagawa T.F."/>
            <person name="Liu W."/>
            <person name="Song Y."/>
            <person name="Salvetti E."/>
            <person name="Wrobel A."/>
            <person name="Rasinkangas P."/>
            <person name="Parkhill J."/>
            <person name="Rea M.C."/>
            <person name="O'Sullivan O."/>
            <person name="Ritari J."/>
            <person name="Douillard F.P."/>
            <person name="Paul Ross R."/>
            <person name="Yang R."/>
            <person name="Briner A.E."/>
            <person name="Felis G.E."/>
            <person name="de Vos W.M."/>
            <person name="Barrangou R."/>
            <person name="Klaenhammer T.R."/>
            <person name="Caufield P.W."/>
            <person name="Cui Y."/>
            <person name="Zhang H."/>
            <person name="O'Toole P.W."/>
        </authorList>
    </citation>
    <scope>NUCLEOTIDE SEQUENCE [LARGE SCALE GENOMIC DNA]</scope>
    <source>
        <strain evidence="11 12">DSM 19519</strain>
    </source>
</reference>
<evidence type="ECO:0000313" key="11">
    <source>
        <dbReference type="EMBL" id="KRL07850.1"/>
    </source>
</evidence>
<feature type="binding site" evidence="9">
    <location>
        <position position="145"/>
    </location>
    <ligand>
        <name>FMN</name>
        <dbReference type="ChEBI" id="CHEBI:58210"/>
    </ligand>
</feature>
<dbReference type="InterPro" id="IPR013785">
    <property type="entry name" value="Aldolase_TIM"/>
</dbReference>
<evidence type="ECO:0000256" key="3">
    <source>
        <dbReference type="ARBA" id="ARBA00022630"/>
    </source>
</evidence>
<dbReference type="GO" id="GO:0010181">
    <property type="term" value="F:FMN binding"/>
    <property type="evidence" value="ECO:0007669"/>
    <property type="project" value="InterPro"/>
</dbReference>
<comment type="caution">
    <text evidence="11">The sequence shown here is derived from an EMBL/GenBank/DDBJ whole genome shotgun (WGS) entry which is preliminary data.</text>
</comment>
<feature type="binding site" evidence="9">
    <location>
        <begin position="320"/>
        <end position="321"/>
    </location>
    <ligand>
        <name>FMN</name>
        <dbReference type="ChEBI" id="CHEBI:58210"/>
    </ligand>
</feature>
<feature type="binding site" evidence="9">
    <location>
        <position position="242"/>
    </location>
    <ligand>
        <name>FMN</name>
        <dbReference type="ChEBI" id="CHEBI:58210"/>
    </ligand>
</feature>
<keyword evidence="5" id="KW-0560">Oxidoreductase</keyword>
<accession>A0A0R1MS62</accession>
<dbReference type="STRING" id="1423759.FC92_GL001421"/>
<feature type="binding site" evidence="9">
    <location>
        <position position="264"/>
    </location>
    <ligand>
        <name>FMN</name>
        <dbReference type="ChEBI" id="CHEBI:58210"/>
    </ligand>
</feature>
<evidence type="ECO:0000256" key="2">
    <source>
        <dbReference type="ARBA" id="ARBA00011881"/>
    </source>
</evidence>
<comment type="cofactor">
    <cofactor evidence="1">
        <name>FMN</name>
        <dbReference type="ChEBI" id="CHEBI:58210"/>
    </cofactor>
</comment>
<feature type="binding site" evidence="9">
    <location>
        <begin position="297"/>
        <end position="301"/>
    </location>
    <ligand>
        <name>FMN</name>
        <dbReference type="ChEBI" id="CHEBI:58210"/>
    </ligand>
</feature>
<evidence type="ECO:0000256" key="7">
    <source>
        <dbReference type="ARBA" id="ARBA00029513"/>
    </source>
</evidence>
<keyword evidence="4 9" id="KW-0288">FMN</keyword>
<dbReference type="GeneID" id="98310711"/>
<organism evidence="11 12">
    <name type="scientific">Liquorilactobacillus hordei DSM 19519</name>
    <dbReference type="NCBI Taxonomy" id="1423759"/>
    <lineage>
        <taxon>Bacteria</taxon>
        <taxon>Bacillati</taxon>
        <taxon>Bacillota</taxon>
        <taxon>Bacilli</taxon>
        <taxon>Lactobacillales</taxon>
        <taxon>Lactobacillaceae</taxon>
        <taxon>Liquorilactobacillus</taxon>
    </lineage>
</organism>
<dbReference type="OrthoDB" id="9770452at2"/>
<evidence type="ECO:0000256" key="6">
    <source>
        <dbReference type="ARBA" id="ARBA00024042"/>
    </source>
</evidence>
<feature type="binding site" evidence="9">
    <location>
        <position position="182"/>
    </location>
    <ligand>
        <name>glyoxylate</name>
        <dbReference type="ChEBI" id="CHEBI:36655"/>
    </ligand>
</feature>
<feature type="domain" description="FMN hydroxy acid dehydrogenase" evidence="10">
    <location>
        <begin position="13"/>
        <end position="371"/>
    </location>
</feature>
<dbReference type="Pfam" id="PF01070">
    <property type="entry name" value="FMN_dh"/>
    <property type="match status" value="1"/>
</dbReference>
<dbReference type="EMBL" id="AZDX01000004">
    <property type="protein sequence ID" value="KRL07850.1"/>
    <property type="molecule type" value="Genomic_DNA"/>
</dbReference>
<evidence type="ECO:0000256" key="8">
    <source>
        <dbReference type="ARBA" id="ARBA00048754"/>
    </source>
</evidence>
<dbReference type="PATRIC" id="fig|1423759.3.peg.1489"/>
<dbReference type="Proteomes" id="UP000051448">
    <property type="component" value="Unassembled WGS sequence"/>
</dbReference>
<dbReference type="PIRSF" id="PIRSF000138">
    <property type="entry name" value="Al-hdrx_acd_dh"/>
    <property type="match status" value="1"/>
</dbReference>
<evidence type="ECO:0000259" key="10">
    <source>
        <dbReference type="PROSITE" id="PS51349"/>
    </source>
</evidence>
<keyword evidence="12" id="KW-1185">Reference proteome</keyword>
<comment type="subunit">
    <text evidence="2">Homotetramer.</text>
</comment>
<dbReference type="SUPFAM" id="SSF51395">
    <property type="entry name" value="FMN-linked oxidoreductases"/>
    <property type="match status" value="1"/>
</dbReference>
<dbReference type="PANTHER" id="PTHR10578">
    <property type="entry name" value="S -2-HYDROXY-ACID OXIDASE-RELATED"/>
    <property type="match status" value="1"/>
</dbReference>
<dbReference type="InterPro" id="IPR037396">
    <property type="entry name" value="FMN_HAD"/>
</dbReference>
<feature type="binding site" evidence="9">
    <location>
        <begin position="94"/>
        <end position="96"/>
    </location>
    <ligand>
        <name>FMN</name>
        <dbReference type="ChEBI" id="CHEBI:58210"/>
    </ligand>
</feature>
<comment type="catalytic activity">
    <reaction evidence="8">
        <text>(S)-lactate + O2 = pyruvate + H2O2</text>
        <dbReference type="Rhea" id="RHEA:55868"/>
        <dbReference type="ChEBI" id="CHEBI:15361"/>
        <dbReference type="ChEBI" id="CHEBI:15379"/>
        <dbReference type="ChEBI" id="CHEBI:16240"/>
        <dbReference type="ChEBI" id="CHEBI:16651"/>
    </reaction>
    <physiologicalReaction direction="left-to-right" evidence="8">
        <dbReference type="Rhea" id="RHEA:55869"/>
    </physiologicalReaction>
</comment>
<evidence type="ECO:0000313" key="12">
    <source>
        <dbReference type="Proteomes" id="UP000051448"/>
    </source>
</evidence>
<dbReference type="PANTHER" id="PTHR10578:SF107">
    <property type="entry name" value="2-HYDROXYACID OXIDASE 1"/>
    <property type="match status" value="1"/>
</dbReference>
<evidence type="ECO:0000256" key="9">
    <source>
        <dbReference type="PIRSR" id="PIRSR000138-2"/>
    </source>
</evidence>
<dbReference type="InterPro" id="IPR012133">
    <property type="entry name" value="Alpha-hydoxy_acid_DH_FMN"/>
</dbReference>
<feature type="binding site" evidence="9">
    <location>
        <position position="123"/>
    </location>
    <ligand>
        <name>FMN</name>
        <dbReference type="ChEBI" id="CHEBI:58210"/>
    </ligand>
</feature>
<dbReference type="GO" id="GO:0016491">
    <property type="term" value="F:oxidoreductase activity"/>
    <property type="evidence" value="ECO:0007669"/>
    <property type="project" value="UniProtKB-KW"/>
</dbReference>
<dbReference type="InterPro" id="IPR000262">
    <property type="entry name" value="FMN-dep_DH"/>
</dbReference>
<comment type="similarity">
    <text evidence="6">Belongs to the FMN-dependent alpha-hydroxy acid dehydrogenase family.</text>
</comment>
<protein>
    <recommendedName>
        <fullName evidence="7">L-lactate oxidase</fullName>
    </recommendedName>
</protein>
<name>A0A0R1MS62_9LACO</name>
<keyword evidence="3 9" id="KW-0285">Flavoprotein</keyword>
<evidence type="ECO:0000256" key="1">
    <source>
        <dbReference type="ARBA" id="ARBA00001917"/>
    </source>
</evidence>